<gene>
    <name evidence="4" type="ORF">AVEN_271357_1</name>
</gene>
<dbReference type="AlphaFoldDB" id="A0A4Y2LTW5"/>
<dbReference type="Pfam" id="PF18701">
    <property type="entry name" value="DUF5641"/>
    <property type="match status" value="1"/>
</dbReference>
<comment type="caution">
    <text evidence="4">The sequence shown here is derived from an EMBL/GenBank/DDBJ whole genome shotgun (WGS) entry which is preliminary data.</text>
</comment>
<dbReference type="PANTHER" id="PTHR47331:SF2">
    <property type="match status" value="1"/>
</dbReference>
<evidence type="ECO:0000259" key="2">
    <source>
        <dbReference type="Pfam" id="PF17921"/>
    </source>
</evidence>
<evidence type="ECO:0000313" key="5">
    <source>
        <dbReference type="Proteomes" id="UP000499080"/>
    </source>
</evidence>
<reference evidence="4 5" key="1">
    <citation type="journal article" date="2019" name="Sci. Rep.">
        <title>Orb-weaving spider Araneus ventricosus genome elucidates the spidroin gene catalogue.</title>
        <authorList>
            <person name="Kono N."/>
            <person name="Nakamura H."/>
            <person name="Ohtoshi R."/>
            <person name="Moran D.A.P."/>
            <person name="Shinohara A."/>
            <person name="Yoshida Y."/>
            <person name="Fujiwara M."/>
            <person name="Mori M."/>
            <person name="Tomita M."/>
            <person name="Arakawa K."/>
        </authorList>
    </citation>
    <scope>NUCLEOTIDE SEQUENCE [LARGE SCALE GENOMIC DNA]</scope>
</reference>
<accession>A0A4Y2LTW5</accession>
<evidence type="ECO:0000256" key="1">
    <source>
        <dbReference type="SAM" id="MobiDB-lite"/>
    </source>
</evidence>
<evidence type="ECO:0000313" key="4">
    <source>
        <dbReference type="EMBL" id="GBN18208.1"/>
    </source>
</evidence>
<name>A0A4Y2LTW5_ARAVE</name>
<organism evidence="4 5">
    <name type="scientific">Araneus ventricosus</name>
    <name type="common">Orbweaver spider</name>
    <name type="synonym">Epeira ventricosa</name>
    <dbReference type="NCBI Taxonomy" id="182803"/>
    <lineage>
        <taxon>Eukaryota</taxon>
        <taxon>Metazoa</taxon>
        <taxon>Ecdysozoa</taxon>
        <taxon>Arthropoda</taxon>
        <taxon>Chelicerata</taxon>
        <taxon>Arachnida</taxon>
        <taxon>Araneae</taxon>
        <taxon>Araneomorphae</taxon>
        <taxon>Entelegynae</taxon>
        <taxon>Araneoidea</taxon>
        <taxon>Araneidae</taxon>
        <taxon>Araneus</taxon>
    </lineage>
</organism>
<proteinExistence type="predicted"/>
<keyword evidence="5" id="KW-1185">Reference proteome</keyword>
<dbReference type="EMBL" id="BGPR01006350">
    <property type="protein sequence ID" value="GBN18208.1"/>
    <property type="molecule type" value="Genomic_DNA"/>
</dbReference>
<dbReference type="Proteomes" id="UP000499080">
    <property type="component" value="Unassembled WGS sequence"/>
</dbReference>
<dbReference type="InterPro" id="IPR040676">
    <property type="entry name" value="DUF5641"/>
</dbReference>
<dbReference type="OrthoDB" id="6437470at2759"/>
<feature type="domain" description="Integrase zinc-binding" evidence="2">
    <location>
        <begin position="123"/>
        <end position="172"/>
    </location>
</feature>
<dbReference type="InterPro" id="IPR041588">
    <property type="entry name" value="Integrase_H2C2"/>
</dbReference>
<sequence>MKNGASGQTKNDLPALYDELEAKIRPLEILERTQEKYGDFLSPLVESCLPEEILVAWERSRNIKNASQVEDRCLEKLMHFIKQEVKGEEMVELARTGFLSPANQKKKETVNKLDNYPTAATLILVENLHIENYHAGTHLLLSILREKYWIFGGKRTVRKIWNACVKCRQFKNKSPIVDLVSLPGDRVIELIPGKDRLVRTVKLKTQSCTLIRPIQHVFPLEHSGNNLTGLPLQKVQLTELSVNSLIPETPVNSSNPESPVKSPIPDSSKGN</sequence>
<protein>
    <recommendedName>
        <fullName evidence="6">Integrase zinc-binding domain-containing protein</fullName>
    </recommendedName>
</protein>
<feature type="domain" description="DUF5641" evidence="3">
    <location>
        <begin position="185"/>
        <end position="220"/>
    </location>
</feature>
<dbReference type="PANTHER" id="PTHR47331">
    <property type="entry name" value="PHD-TYPE DOMAIN-CONTAINING PROTEIN"/>
    <property type="match status" value="1"/>
</dbReference>
<evidence type="ECO:0000259" key="3">
    <source>
        <dbReference type="Pfam" id="PF18701"/>
    </source>
</evidence>
<feature type="compositionally biased region" description="Polar residues" evidence="1">
    <location>
        <begin position="248"/>
        <end position="257"/>
    </location>
</feature>
<feature type="region of interest" description="Disordered" evidence="1">
    <location>
        <begin position="248"/>
        <end position="271"/>
    </location>
</feature>
<evidence type="ECO:0008006" key="6">
    <source>
        <dbReference type="Google" id="ProtNLM"/>
    </source>
</evidence>
<dbReference type="Pfam" id="PF17921">
    <property type="entry name" value="Integrase_H2C2"/>
    <property type="match status" value="1"/>
</dbReference>